<proteinExistence type="predicted"/>
<dbReference type="InterPro" id="IPR011990">
    <property type="entry name" value="TPR-like_helical_dom_sf"/>
</dbReference>
<evidence type="ECO:0000313" key="2">
    <source>
        <dbReference type="EMBL" id="CAF4574911.1"/>
    </source>
</evidence>
<name>A0A8S3BGB3_9BILA</name>
<feature type="non-terminal residue" evidence="3">
    <location>
        <position position="66"/>
    </location>
</feature>
<dbReference type="SUPFAM" id="SSF48452">
    <property type="entry name" value="TPR-like"/>
    <property type="match status" value="1"/>
</dbReference>
<evidence type="ECO:0000313" key="5">
    <source>
        <dbReference type="Proteomes" id="UP000676336"/>
    </source>
</evidence>
<dbReference type="EMBL" id="CAJOBH010093073">
    <property type="protein sequence ID" value="CAF4574911.1"/>
    <property type="molecule type" value="Genomic_DNA"/>
</dbReference>
<organism evidence="3 5">
    <name type="scientific">Rotaria magnacalcarata</name>
    <dbReference type="NCBI Taxonomy" id="392030"/>
    <lineage>
        <taxon>Eukaryota</taxon>
        <taxon>Metazoa</taxon>
        <taxon>Spiralia</taxon>
        <taxon>Gnathifera</taxon>
        <taxon>Rotifera</taxon>
        <taxon>Eurotatoria</taxon>
        <taxon>Bdelloidea</taxon>
        <taxon>Philodinida</taxon>
        <taxon>Philodinidae</taxon>
        <taxon>Rotaria</taxon>
    </lineage>
</organism>
<dbReference type="Gene3D" id="1.25.40.10">
    <property type="entry name" value="Tetratricopeptide repeat domain"/>
    <property type="match status" value="1"/>
</dbReference>
<dbReference type="Proteomes" id="UP000681967">
    <property type="component" value="Unassembled WGS sequence"/>
</dbReference>
<feature type="repeat" description="TPR" evidence="1">
    <location>
        <begin position="9"/>
        <end position="42"/>
    </location>
</feature>
<evidence type="ECO:0008006" key="6">
    <source>
        <dbReference type="Google" id="ProtNLM"/>
    </source>
</evidence>
<dbReference type="PROSITE" id="PS50005">
    <property type="entry name" value="TPR"/>
    <property type="match status" value="1"/>
</dbReference>
<dbReference type="AlphaFoldDB" id="A0A8S3BGB3"/>
<dbReference type="EMBL" id="CAJOBJ010187943">
    <property type="protein sequence ID" value="CAF4942996.1"/>
    <property type="molecule type" value="Genomic_DNA"/>
</dbReference>
<gene>
    <name evidence="2" type="ORF">BYL167_LOCUS39072</name>
    <name evidence="4" type="ORF">GIL414_LOCUS53921</name>
    <name evidence="3" type="ORF">SMN809_LOCUS48196</name>
</gene>
<reference evidence="3" key="1">
    <citation type="submission" date="2021-02" db="EMBL/GenBank/DDBJ databases">
        <authorList>
            <person name="Nowell W R."/>
        </authorList>
    </citation>
    <scope>NUCLEOTIDE SEQUENCE</scope>
</reference>
<dbReference type="EMBL" id="CAJOBI010154337">
    <property type="protein sequence ID" value="CAF4824631.1"/>
    <property type="molecule type" value="Genomic_DNA"/>
</dbReference>
<keyword evidence="1" id="KW-0802">TPR repeat</keyword>
<dbReference type="InterPro" id="IPR019734">
    <property type="entry name" value="TPR_rpt"/>
</dbReference>
<accession>A0A8S3BGB3</accession>
<protein>
    <recommendedName>
        <fullName evidence="6">Tetratricopeptide repeat protein</fullName>
    </recommendedName>
</protein>
<evidence type="ECO:0000256" key="1">
    <source>
        <dbReference type="PROSITE-ProRule" id="PRU00339"/>
    </source>
</evidence>
<comment type="caution">
    <text evidence="3">The sequence shown here is derived from an EMBL/GenBank/DDBJ whole genome shotgun (WGS) entry which is preliminary data.</text>
</comment>
<sequence>MKNQHSPDETDLLSFGHVLRNMGKFHDAENYYRRLLDPRPTDSQELGRCYHALGIIAYEKGDYGSS</sequence>
<dbReference type="Proteomes" id="UP000676336">
    <property type="component" value="Unassembled WGS sequence"/>
</dbReference>
<evidence type="ECO:0000313" key="4">
    <source>
        <dbReference type="EMBL" id="CAF4942996.1"/>
    </source>
</evidence>
<evidence type="ECO:0000313" key="3">
    <source>
        <dbReference type="EMBL" id="CAF4824631.1"/>
    </source>
</evidence>
<dbReference type="Proteomes" id="UP000681720">
    <property type="component" value="Unassembled WGS sequence"/>
</dbReference>